<evidence type="ECO:0000313" key="1">
    <source>
        <dbReference type="EMBL" id="AZQ13193.1"/>
    </source>
</evidence>
<evidence type="ECO:0000313" key="2">
    <source>
        <dbReference type="Proteomes" id="UP000278437"/>
    </source>
</evidence>
<name>A0ABN5U2Y8_9GAMM</name>
<gene>
    <name evidence="1" type="ORF">STH12_04167</name>
</gene>
<dbReference type="Proteomes" id="UP000278437">
    <property type="component" value="Chromosome"/>
</dbReference>
<keyword evidence="2" id="KW-1185">Reference proteome</keyword>
<dbReference type="RefSeq" id="WP_126169298.1">
    <property type="nucleotide sequence ID" value="NZ_CP020373.1"/>
</dbReference>
<proteinExistence type="predicted"/>
<dbReference type="EMBL" id="CP020373">
    <property type="protein sequence ID" value="AZQ13193.1"/>
    <property type="molecule type" value="Genomic_DNA"/>
</dbReference>
<accession>A0ABN5U2Y8</accession>
<sequence length="615" mass="65116">MENSLFSYRGLLLPLALCLTACGGSSDEDTTPEPTTPAQLAIGGSISGLGSTIGLTLTAGSTQTQNFTGSSFQFSTSVTEGSSFSISISSQPDGQVCTITGASGTLSSSNANAAQISCASVQAGLFLDSPVAGIGYRTETQSGVTDAMGHYKYLPGETVVFFIGDLTFPSVTATGLLTPNDFAEGDATTVSNIARILQTLDEDNDPSNGITLTQASTDAFTGTALDIGSTGFADAVAPVLTTLDNRTLVSDADAKAHVETSLRQQLLGSWLYKEGEGKRNILTFIDDSHYLILHEHTDDGDQQAGSAELGSYEWNPETGDISLTLIDESDNSGGFFDGGSHEIQSMTLGETLTLSFSEGEVAFSRIDDGSSPISGSWKVWEEADENLTVVVFLSATDYALVHTNNLESYGESTPQALSGEFGKYQWTDAGFSVTSVTVDSDGPGGLFDADSSTGGDSLTLKPFGEIWFTDAEDGRFSLPKLERFSAMLQDYGSDKPLGQVSLVRSSEGFSDADVLQQQFSMDFKLFEGETGTFHLYFGADGVGTVWEGDEPSLAMSWHINMAGSIEMSYTDTSETQFEMVLAPIEGKANAVLISLTSSEDEDSLWQSQMLAESVN</sequence>
<reference evidence="2" key="1">
    <citation type="submission" date="2017-03" db="EMBL/GenBank/DDBJ databases">
        <title>Full genome sequence of a non-lethal Shewanella isolate that potentiates virulence of Vibio parahaemolyticus causing acute hepatopancreatic necrosis disease (AHPND) in shrimp.</title>
        <authorList>
            <person name="Prachumwat A."/>
            <person name="Sritunyalucksana K."/>
        </authorList>
    </citation>
    <scope>NUCLEOTIDE SEQUENCE [LARGE SCALE GENOMIC DNA]</scope>
    <source>
        <strain evidence="2">TH2012</strain>
    </source>
</reference>
<organism evidence="1 2">
    <name type="scientific">Shewanella khirikhana</name>
    <dbReference type="NCBI Taxonomy" id="1965282"/>
    <lineage>
        <taxon>Bacteria</taxon>
        <taxon>Pseudomonadati</taxon>
        <taxon>Pseudomonadota</taxon>
        <taxon>Gammaproteobacteria</taxon>
        <taxon>Alteromonadales</taxon>
        <taxon>Shewanellaceae</taxon>
        <taxon>Shewanella</taxon>
    </lineage>
</organism>
<protein>
    <submittedName>
        <fullName evidence="1">Uncharacterized protein</fullName>
    </submittedName>
</protein>